<sequence>MPLQQQPAAEPQWPPRSPHEAAMSTPGGREKLRRIAERTSPSPSPLRGARAMKSSRTLSNALSLGAADEDDDEDEDEETLQLKLQEIQARLKLKKLQKDKSQARPASENTTTSSLGSAPALVKGEPMRKSADLQSNNPEQSSTAPPRPMVIPASPVRRVQPPTVQTSPSRVLLGIDKGLKAKDISLKRAPSLRRPTESATGNRYLRTKANHDSSQSSIEAPRPRSFNERIAAARNEEEERRERLERIQKIRSNAFGLSKDEMDQYKSSAVVIPDEELRPPEFSRDDIVAGQSNPTWGLKRSNTTSGASSQRERPQSGLASGNLTEEKPEPESASFEVYSSFHLSKRIVPHPTLARQLKGKAMFGLKDLLKTVKSPDYELPDVEEDIVVFAIVASKSDPRSHKPTDNGTKAPDRTKYMVVTLVDLQWELELFLFNSGFTRFWKIPEGTVIAILNPTIMPPPAARAHSGKFSLVINSDADTIIEIGTARDLGFCKSMKKDGQLCNSWVNKKRTEFCEFHSNEIVRKARSTRSELNQIGFGKEYTKKQKAPYRDWSEPKSTKSGMYDRETHSHWYATKSMSAAALIDGVADRKEREEALKRRLIAKEKEAKIMKALSQTGSGTGQEYMRTAGRKVGVDSSAVTSSSAYPATQPQTVGETKPPDARSLGLVAPRGAEPSIRLSPIKRKRPDSSQSSRSGGGGGSGSGGSTVSGLGWGTSLKDKLARMKEGEKLVRDEPASSPVKKKTRFITDKGIREAGRESLGEELTSRQVVLDDDDDDELVILR</sequence>
<reference evidence="11 12" key="1">
    <citation type="journal article" date="2017" name="G3 (Bethesda)">
        <title>First Draft Genome Sequence of the Pathogenic Fungus Lomentospora prolificans (Formerly Scedosporium prolificans).</title>
        <authorList>
            <person name="Luo R."/>
            <person name="Zimin A."/>
            <person name="Workman R."/>
            <person name="Fan Y."/>
            <person name="Pertea G."/>
            <person name="Grossman N."/>
            <person name="Wear M.P."/>
            <person name="Jia B."/>
            <person name="Miller H."/>
            <person name="Casadevall A."/>
            <person name="Timp W."/>
            <person name="Zhang S.X."/>
            <person name="Salzberg S.L."/>
        </authorList>
    </citation>
    <scope>NUCLEOTIDE SEQUENCE [LARGE SCALE GENOMIC DNA]</scope>
    <source>
        <strain evidence="11 12">JHH-5317</strain>
    </source>
</reference>
<dbReference type="OrthoDB" id="273123at2759"/>
<feature type="compositionally biased region" description="Polar residues" evidence="8">
    <location>
        <begin position="637"/>
        <end position="654"/>
    </location>
</feature>
<dbReference type="PANTHER" id="PTHR13454:SF11">
    <property type="entry name" value="PROTEIN MCM10 HOMOLOG"/>
    <property type="match status" value="1"/>
</dbReference>
<dbReference type="VEuPathDB" id="FungiDB:jhhlp_003323"/>
<dbReference type="GO" id="GO:0006270">
    <property type="term" value="P:DNA replication initiation"/>
    <property type="evidence" value="ECO:0007669"/>
    <property type="project" value="InterPro"/>
</dbReference>
<feature type="compositionally biased region" description="Gly residues" evidence="8">
    <location>
        <begin position="694"/>
        <end position="712"/>
    </location>
</feature>
<keyword evidence="12" id="KW-1185">Reference proteome</keyword>
<dbReference type="GO" id="GO:0043596">
    <property type="term" value="C:nuclear replication fork"/>
    <property type="evidence" value="ECO:0007669"/>
    <property type="project" value="TreeGrafter"/>
</dbReference>
<feature type="region of interest" description="Disordered" evidence="8">
    <location>
        <begin position="270"/>
        <end position="331"/>
    </location>
</feature>
<evidence type="ECO:0000259" key="10">
    <source>
        <dbReference type="Pfam" id="PF22379"/>
    </source>
</evidence>
<proteinExistence type="inferred from homology"/>
<feature type="domain" description="MCM10 OB-fold" evidence="10">
    <location>
        <begin position="338"/>
        <end position="475"/>
    </location>
</feature>
<dbReference type="EMBL" id="NLAX01000008">
    <property type="protein sequence ID" value="PKS11558.1"/>
    <property type="molecule type" value="Genomic_DNA"/>
</dbReference>
<keyword evidence="7" id="KW-0539">Nucleus</keyword>
<accession>A0A2N3NGK9</accession>
<comment type="subcellular location">
    <subcellularLocation>
        <location evidence="1">Nucleus</location>
    </subcellularLocation>
</comment>
<dbReference type="GO" id="GO:0008270">
    <property type="term" value="F:zinc ion binding"/>
    <property type="evidence" value="ECO:0007669"/>
    <property type="project" value="UniProtKB-KW"/>
</dbReference>
<evidence type="ECO:0000313" key="11">
    <source>
        <dbReference type="EMBL" id="PKS11558.1"/>
    </source>
</evidence>
<feature type="compositionally biased region" description="Polar residues" evidence="8">
    <location>
        <begin position="290"/>
        <end position="309"/>
    </location>
</feature>
<dbReference type="STRING" id="41688.A0A2N3NGK9"/>
<organism evidence="11 12">
    <name type="scientific">Lomentospora prolificans</name>
    <dbReference type="NCBI Taxonomy" id="41688"/>
    <lineage>
        <taxon>Eukaryota</taxon>
        <taxon>Fungi</taxon>
        <taxon>Dikarya</taxon>
        <taxon>Ascomycota</taxon>
        <taxon>Pezizomycotina</taxon>
        <taxon>Sordariomycetes</taxon>
        <taxon>Hypocreomycetidae</taxon>
        <taxon>Microascales</taxon>
        <taxon>Microascaceae</taxon>
        <taxon>Lomentospora</taxon>
    </lineage>
</organism>
<keyword evidence="3" id="KW-0235">DNA replication</keyword>
<dbReference type="Proteomes" id="UP000233524">
    <property type="component" value="Unassembled WGS sequence"/>
</dbReference>
<feature type="compositionally biased region" description="Basic and acidic residues" evidence="8">
    <location>
        <begin position="234"/>
        <end position="243"/>
    </location>
</feature>
<feature type="region of interest" description="Disordered" evidence="8">
    <location>
        <begin position="1"/>
        <end position="78"/>
    </location>
</feature>
<dbReference type="PANTHER" id="PTHR13454">
    <property type="entry name" value="PROTEIN MCM10 HOMOLOG"/>
    <property type="match status" value="1"/>
</dbReference>
<evidence type="ECO:0000256" key="2">
    <source>
        <dbReference type="ARBA" id="ARBA00009679"/>
    </source>
</evidence>
<feature type="compositionally biased region" description="Basic and acidic residues" evidence="8">
    <location>
        <begin position="275"/>
        <end position="287"/>
    </location>
</feature>
<comment type="caution">
    <text evidence="11">The sequence shown here is derived from an EMBL/GenBank/DDBJ whole genome shotgun (WGS) entry which is preliminary data.</text>
</comment>
<evidence type="ECO:0000313" key="12">
    <source>
        <dbReference type="Proteomes" id="UP000233524"/>
    </source>
</evidence>
<dbReference type="InterPro" id="IPR040184">
    <property type="entry name" value="Mcm10"/>
</dbReference>
<dbReference type="AlphaFoldDB" id="A0A2N3NGK9"/>
<dbReference type="Gene3D" id="2.40.50.140">
    <property type="entry name" value="Nucleic acid-binding proteins"/>
    <property type="match status" value="1"/>
</dbReference>
<name>A0A2N3NGK9_9PEZI</name>
<evidence type="ECO:0000256" key="8">
    <source>
        <dbReference type="SAM" id="MobiDB-lite"/>
    </source>
</evidence>
<dbReference type="GO" id="GO:0003697">
    <property type="term" value="F:single-stranded DNA binding"/>
    <property type="evidence" value="ECO:0007669"/>
    <property type="project" value="InterPro"/>
</dbReference>
<dbReference type="FunFam" id="2.40.50.140:FF:000174">
    <property type="entry name" value="DNA replication licensing factor mcm10"/>
    <property type="match status" value="1"/>
</dbReference>
<evidence type="ECO:0000256" key="5">
    <source>
        <dbReference type="ARBA" id="ARBA00022771"/>
    </source>
</evidence>
<feature type="region of interest" description="Disordered" evidence="8">
    <location>
        <begin position="95"/>
        <end position="173"/>
    </location>
</feature>
<feature type="region of interest" description="Disordered" evidence="8">
    <location>
        <begin position="635"/>
        <end position="743"/>
    </location>
</feature>
<feature type="region of interest" description="Disordered" evidence="8">
    <location>
        <begin position="186"/>
        <end position="243"/>
    </location>
</feature>
<feature type="compositionally biased region" description="Acidic residues" evidence="8">
    <location>
        <begin position="67"/>
        <end position="78"/>
    </location>
</feature>
<dbReference type="InterPro" id="IPR055065">
    <property type="entry name" value="OB_MCM10"/>
</dbReference>
<keyword evidence="4" id="KW-0479">Metal-binding</keyword>
<dbReference type="GO" id="GO:0003688">
    <property type="term" value="F:DNA replication origin binding"/>
    <property type="evidence" value="ECO:0007669"/>
    <property type="project" value="TreeGrafter"/>
</dbReference>
<feature type="compositionally biased region" description="Basic and acidic residues" evidence="8">
    <location>
        <begin position="28"/>
        <end position="37"/>
    </location>
</feature>
<feature type="compositionally biased region" description="Basic and acidic residues" evidence="8">
    <location>
        <begin position="716"/>
        <end position="734"/>
    </location>
</feature>
<comment type="similarity">
    <text evidence="2">Belongs to the MCM10 family.</text>
</comment>
<dbReference type="InterPro" id="IPR012340">
    <property type="entry name" value="NA-bd_OB-fold"/>
</dbReference>
<evidence type="ECO:0000256" key="6">
    <source>
        <dbReference type="ARBA" id="ARBA00022833"/>
    </source>
</evidence>
<feature type="compositionally biased region" description="Low complexity" evidence="8">
    <location>
        <begin position="1"/>
        <end position="11"/>
    </location>
</feature>
<evidence type="ECO:0000256" key="3">
    <source>
        <dbReference type="ARBA" id="ARBA00022705"/>
    </source>
</evidence>
<feature type="compositionally biased region" description="Polar residues" evidence="8">
    <location>
        <begin position="132"/>
        <end position="144"/>
    </location>
</feature>
<keyword evidence="6" id="KW-0862">Zinc</keyword>
<gene>
    <name evidence="11" type="ORF">jhhlp_003323</name>
</gene>
<evidence type="ECO:0000259" key="9">
    <source>
        <dbReference type="Pfam" id="PF09329"/>
    </source>
</evidence>
<evidence type="ECO:0000256" key="7">
    <source>
        <dbReference type="ARBA" id="ARBA00023242"/>
    </source>
</evidence>
<evidence type="ECO:0000256" key="1">
    <source>
        <dbReference type="ARBA" id="ARBA00004123"/>
    </source>
</evidence>
<feature type="compositionally biased region" description="Polar residues" evidence="8">
    <location>
        <begin position="107"/>
        <end position="116"/>
    </location>
</feature>
<dbReference type="InterPro" id="IPR015408">
    <property type="entry name" value="Znf_Mcm10/DnaG"/>
</dbReference>
<protein>
    <submittedName>
        <fullName evidence="11">Uncharacterized protein</fullName>
    </submittedName>
</protein>
<feature type="domain" description="Zinc finger Mcm10/DnaG-type" evidence="9">
    <location>
        <begin position="484"/>
        <end position="529"/>
    </location>
</feature>
<keyword evidence="5" id="KW-0863">Zinc-finger</keyword>
<dbReference type="InParanoid" id="A0A2N3NGK9"/>
<dbReference type="Pfam" id="PF09329">
    <property type="entry name" value="zf-primase"/>
    <property type="match status" value="1"/>
</dbReference>
<evidence type="ECO:0000256" key="4">
    <source>
        <dbReference type="ARBA" id="ARBA00022723"/>
    </source>
</evidence>
<dbReference type="Pfam" id="PF22379">
    <property type="entry name" value="OB_MCM10"/>
    <property type="match status" value="1"/>
</dbReference>